<dbReference type="Proteomes" id="UP001168877">
    <property type="component" value="Unassembled WGS sequence"/>
</dbReference>
<gene>
    <name evidence="1" type="ORF">LWI29_036645</name>
</gene>
<evidence type="ECO:0000313" key="2">
    <source>
        <dbReference type="Proteomes" id="UP001168877"/>
    </source>
</evidence>
<dbReference type="SUPFAM" id="SSF49870">
    <property type="entry name" value="Osmotin, thaumatin-like protein"/>
    <property type="match status" value="1"/>
</dbReference>
<dbReference type="InterPro" id="IPR037176">
    <property type="entry name" value="Osmotin/thaumatin-like_sf"/>
</dbReference>
<dbReference type="Pfam" id="PF00314">
    <property type="entry name" value="Thaumatin"/>
    <property type="match status" value="1"/>
</dbReference>
<organism evidence="1 2">
    <name type="scientific">Acer saccharum</name>
    <name type="common">Sugar maple</name>
    <dbReference type="NCBI Taxonomy" id="4024"/>
    <lineage>
        <taxon>Eukaryota</taxon>
        <taxon>Viridiplantae</taxon>
        <taxon>Streptophyta</taxon>
        <taxon>Embryophyta</taxon>
        <taxon>Tracheophyta</taxon>
        <taxon>Spermatophyta</taxon>
        <taxon>Magnoliopsida</taxon>
        <taxon>eudicotyledons</taxon>
        <taxon>Gunneridae</taxon>
        <taxon>Pentapetalae</taxon>
        <taxon>rosids</taxon>
        <taxon>malvids</taxon>
        <taxon>Sapindales</taxon>
        <taxon>Sapindaceae</taxon>
        <taxon>Hippocastanoideae</taxon>
        <taxon>Acereae</taxon>
        <taxon>Acer</taxon>
    </lineage>
</organism>
<protein>
    <submittedName>
        <fullName evidence="1">Uncharacterized protein</fullName>
    </submittedName>
</protein>
<proteinExistence type="predicted"/>
<dbReference type="EMBL" id="JAUESC010000004">
    <property type="protein sequence ID" value="KAK0598649.1"/>
    <property type="molecule type" value="Genomic_DNA"/>
</dbReference>
<reference evidence="1" key="1">
    <citation type="journal article" date="2022" name="Plant J.">
        <title>Strategies of tolerance reflected in two North American maple genomes.</title>
        <authorList>
            <person name="McEvoy S.L."/>
            <person name="Sezen U.U."/>
            <person name="Trouern-Trend A."/>
            <person name="McMahon S.M."/>
            <person name="Schaberg P.G."/>
            <person name="Yang J."/>
            <person name="Wegrzyn J.L."/>
            <person name="Swenson N.G."/>
        </authorList>
    </citation>
    <scope>NUCLEOTIDE SEQUENCE</scope>
    <source>
        <strain evidence="1">NS2018</strain>
    </source>
</reference>
<name>A0AA39SZU8_ACESA</name>
<keyword evidence="2" id="KW-1185">Reference proteome</keyword>
<evidence type="ECO:0000313" key="1">
    <source>
        <dbReference type="EMBL" id="KAK0598649.1"/>
    </source>
</evidence>
<dbReference type="PROSITE" id="PS51367">
    <property type="entry name" value="THAUMATIN_2"/>
    <property type="match status" value="1"/>
</dbReference>
<dbReference type="AlphaFoldDB" id="A0AA39SZU8"/>
<dbReference type="Gene3D" id="2.60.110.10">
    <property type="entry name" value="Thaumatin"/>
    <property type="match status" value="1"/>
</dbReference>
<comment type="caution">
    <text evidence="1">The sequence shown here is derived from an EMBL/GenBank/DDBJ whole genome shotgun (WGS) entry which is preliminary data.</text>
</comment>
<accession>A0AA39SZU8</accession>
<sequence length="110" mass="12094">MLVPHGQLAVFGPEHNAPQMPLEGSPIRLQTVAQARRLWSLLYLELFSQCEWRMPVGLSELAVKGSDGNGSTIACKSACAALNQPQYYCTGAFNTPETFPSTNYSKIFKD</sequence>
<reference evidence="1" key="2">
    <citation type="submission" date="2023-06" db="EMBL/GenBank/DDBJ databases">
        <authorList>
            <person name="Swenson N.G."/>
            <person name="Wegrzyn J.L."/>
            <person name="Mcevoy S.L."/>
        </authorList>
    </citation>
    <scope>NUCLEOTIDE SEQUENCE</scope>
    <source>
        <strain evidence="1">NS2018</strain>
        <tissue evidence="1">Leaf</tissue>
    </source>
</reference>
<dbReference type="InterPro" id="IPR001938">
    <property type="entry name" value="Thaumatin"/>
</dbReference>